<dbReference type="SMART" id="SM00342">
    <property type="entry name" value="HTH_ARAC"/>
    <property type="match status" value="1"/>
</dbReference>
<dbReference type="GO" id="GO:0003700">
    <property type="term" value="F:DNA-binding transcription factor activity"/>
    <property type="evidence" value="ECO:0007669"/>
    <property type="project" value="InterPro"/>
</dbReference>
<keyword evidence="2" id="KW-0238">DNA-binding</keyword>
<feature type="domain" description="HTH araC/xylS-type" evidence="4">
    <location>
        <begin position="180"/>
        <end position="278"/>
    </location>
</feature>
<dbReference type="GO" id="GO:0043565">
    <property type="term" value="F:sequence-specific DNA binding"/>
    <property type="evidence" value="ECO:0007669"/>
    <property type="project" value="InterPro"/>
</dbReference>
<dbReference type="InterPro" id="IPR009057">
    <property type="entry name" value="Homeodomain-like_sf"/>
</dbReference>
<dbReference type="PROSITE" id="PS01124">
    <property type="entry name" value="HTH_ARAC_FAMILY_2"/>
    <property type="match status" value="1"/>
</dbReference>
<dbReference type="InterPro" id="IPR003313">
    <property type="entry name" value="AraC-bd"/>
</dbReference>
<dbReference type="PANTHER" id="PTHR43280:SF2">
    <property type="entry name" value="HTH-TYPE TRANSCRIPTIONAL REGULATOR EXSA"/>
    <property type="match status" value="1"/>
</dbReference>
<dbReference type="InterPro" id="IPR018062">
    <property type="entry name" value="HTH_AraC-typ_CS"/>
</dbReference>
<gene>
    <name evidence="5" type="ORF">EYB31_13405</name>
</gene>
<name>A0A4Q9DUP5_9BACL</name>
<dbReference type="PANTHER" id="PTHR43280">
    <property type="entry name" value="ARAC-FAMILY TRANSCRIPTIONAL REGULATOR"/>
    <property type="match status" value="1"/>
</dbReference>
<dbReference type="EMBL" id="SIRE01000009">
    <property type="protein sequence ID" value="TBL78500.1"/>
    <property type="molecule type" value="Genomic_DNA"/>
</dbReference>
<proteinExistence type="predicted"/>
<reference evidence="5 6" key="1">
    <citation type="submission" date="2019-02" db="EMBL/GenBank/DDBJ databases">
        <title>Paenibacillus sp. nov., isolated from surface-sterilized tissue of Thalictrum simplex L.</title>
        <authorList>
            <person name="Tuo L."/>
        </authorList>
    </citation>
    <scope>NUCLEOTIDE SEQUENCE [LARGE SCALE GENOMIC DNA]</scope>
    <source>
        <strain evidence="5 6">N2SHLJ1</strain>
    </source>
</reference>
<dbReference type="Gene3D" id="1.10.10.60">
    <property type="entry name" value="Homeodomain-like"/>
    <property type="match status" value="2"/>
</dbReference>
<dbReference type="Pfam" id="PF02311">
    <property type="entry name" value="AraC_binding"/>
    <property type="match status" value="1"/>
</dbReference>
<keyword evidence="3" id="KW-0804">Transcription</keyword>
<keyword evidence="6" id="KW-1185">Reference proteome</keyword>
<dbReference type="SUPFAM" id="SSF51215">
    <property type="entry name" value="Regulatory protein AraC"/>
    <property type="match status" value="1"/>
</dbReference>
<accession>A0A4Q9DUP5</accession>
<dbReference type="Pfam" id="PF12833">
    <property type="entry name" value="HTH_18"/>
    <property type="match status" value="1"/>
</dbReference>
<dbReference type="InterPro" id="IPR020449">
    <property type="entry name" value="Tscrpt_reg_AraC-type_HTH"/>
</dbReference>
<dbReference type="AlphaFoldDB" id="A0A4Q9DUP5"/>
<dbReference type="PRINTS" id="PR00032">
    <property type="entry name" value="HTHARAC"/>
</dbReference>
<dbReference type="RefSeq" id="WP_131013859.1">
    <property type="nucleotide sequence ID" value="NZ_SIRE01000009.1"/>
</dbReference>
<evidence type="ECO:0000256" key="3">
    <source>
        <dbReference type="ARBA" id="ARBA00023163"/>
    </source>
</evidence>
<evidence type="ECO:0000256" key="1">
    <source>
        <dbReference type="ARBA" id="ARBA00023015"/>
    </source>
</evidence>
<evidence type="ECO:0000313" key="5">
    <source>
        <dbReference type="EMBL" id="TBL78500.1"/>
    </source>
</evidence>
<comment type="caution">
    <text evidence="5">The sequence shown here is derived from an EMBL/GenBank/DDBJ whole genome shotgun (WGS) entry which is preliminary data.</text>
</comment>
<keyword evidence="1" id="KW-0805">Transcription regulation</keyword>
<evidence type="ECO:0000256" key="2">
    <source>
        <dbReference type="ARBA" id="ARBA00023125"/>
    </source>
</evidence>
<sequence length="278" mass="32076">MDYEFFKGFDPKIVDVVKRDLPFWHSSDFRLYRERTRLHILALVVAGEGTLRLGDNERQVLLPGTVFQVWPGNRMEILTSPEHPLCFYSIHYQYGLLHWSGNKAEWHGAEGPLPCGDYLPGLGTQTMDESFMQLHHIWHHKEVGYDWEARVGILSIIMHLTAAVARRRAVQEAGAAAMIVKAISHIKANYRENLTREMMAKHASHSPAYFSSLFKKHTGFSPIQYLTRIRLDKAKQLLRESQMPIKQVAEEVGFTDSFYFTRLFTQDTGLTPSHYRKA</sequence>
<dbReference type="SUPFAM" id="SSF46689">
    <property type="entry name" value="Homeodomain-like"/>
    <property type="match status" value="2"/>
</dbReference>
<dbReference type="PROSITE" id="PS00041">
    <property type="entry name" value="HTH_ARAC_FAMILY_1"/>
    <property type="match status" value="1"/>
</dbReference>
<evidence type="ECO:0000313" key="6">
    <source>
        <dbReference type="Proteomes" id="UP000293142"/>
    </source>
</evidence>
<dbReference type="InterPro" id="IPR018060">
    <property type="entry name" value="HTH_AraC"/>
</dbReference>
<dbReference type="Proteomes" id="UP000293142">
    <property type="component" value="Unassembled WGS sequence"/>
</dbReference>
<protein>
    <submittedName>
        <fullName evidence="5">AraC family transcriptional regulator</fullName>
    </submittedName>
</protein>
<organism evidence="5 6">
    <name type="scientific">Paenibacillus thalictri</name>
    <dbReference type="NCBI Taxonomy" id="2527873"/>
    <lineage>
        <taxon>Bacteria</taxon>
        <taxon>Bacillati</taxon>
        <taxon>Bacillota</taxon>
        <taxon>Bacilli</taxon>
        <taxon>Bacillales</taxon>
        <taxon>Paenibacillaceae</taxon>
        <taxon>Paenibacillus</taxon>
    </lineage>
</organism>
<evidence type="ECO:0000259" key="4">
    <source>
        <dbReference type="PROSITE" id="PS01124"/>
    </source>
</evidence>
<dbReference type="InterPro" id="IPR037923">
    <property type="entry name" value="HTH-like"/>
</dbReference>
<dbReference type="OrthoDB" id="9807321at2"/>